<dbReference type="Proteomes" id="UP000433483">
    <property type="component" value="Unassembled WGS sequence"/>
</dbReference>
<dbReference type="EMBL" id="QXGF01011517">
    <property type="protein sequence ID" value="KAE8916196.1"/>
    <property type="molecule type" value="Genomic_DNA"/>
</dbReference>
<evidence type="ECO:0000313" key="9">
    <source>
        <dbReference type="Proteomes" id="UP000440367"/>
    </source>
</evidence>
<organism evidence="1 6">
    <name type="scientific">Phytophthora fragariae</name>
    <dbReference type="NCBI Taxonomy" id="53985"/>
    <lineage>
        <taxon>Eukaryota</taxon>
        <taxon>Sar</taxon>
        <taxon>Stramenopiles</taxon>
        <taxon>Oomycota</taxon>
        <taxon>Peronosporomycetes</taxon>
        <taxon>Peronosporales</taxon>
        <taxon>Peronosporaceae</taxon>
        <taxon>Phytophthora</taxon>
    </lineage>
</organism>
<name>A0A6A3D7A1_9STRA</name>
<gene>
    <name evidence="5" type="ORF">PF001_g33562</name>
    <name evidence="4" type="ORF">PF002_g33642</name>
    <name evidence="3" type="ORF">PF005_g33736</name>
    <name evidence="2" type="ORF">PF006_g33617</name>
    <name evidence="1" type="ORF">PF009_g33478</name>
</gene>
<evidence type="ECO:0000313" key="10">
    <source>
        <dbReference type="Proteomes" id="UP000440732"/>
    </source>
</evidence>
<dbReference type="EMBL" id="QXGE01013072">
    <property type="protein sequence ID" value="KAE9243755.1"/>
    <property type="molecule type" value="Genomic_DNA"/>
</dbReference>
<proteinExistence type="predicted"/>
<reference evidence="6 7" key="1">
    <citation type="submission" date="2018-08" db="EMBL/GenBank/DDBJ databases">
        <title>Genomic investigation of the strawberry pathogen Phytophthora fragariae indicates pathogenicity is determined by transcriptional variation in three key races.</title>
        <authorList>
            <person name="Adams T.M."/>
            <person name="Armitage A.D."/>
            <person name="Sobczyk M.K."/>
            <person name="Bates H.J."/>
            <person name="Dunwell J.M."/>
            <person name="Nellist C.F."/>
            <person name="Harrison R.J."/>
        </authorList>
    </citation>
    <scope>NUCLEOTIDE SEQUENCE [LARGE SCALE GENOMIC DNA]</scope>
    <source>
        <strain evidence="5 8">A4</strain>
        <strain evidence="4 9">BC-1</strain>
        <strain evidence="3 7">NOV-27</strain>
        <strain evidence="2 10">NOV-5</strain>
        <strain evidence="1 6">NOV-9</strain>
    </source>
</reference>
<dbReference type="EMBL" id="QXGD01011270">
    <property type="protein sequence ID" value="KAE9156330.1"/>
    <property type="molecule type" value="Genomic_DNA"/>
</dbReference>
<evidence type="ECO:0000313" key="6">
    <source>
        <dbReference type="Proteomes" id="UP000429523"/>
    </source>
</evidence>
<sequence length="35" mass="3801">MFDLDTILLQEAHLPFGKGRVPVAASPSIQAISYD</sequence>
<dbReference type="EMBL" id="QXGA01013107">
    <property type="protein sequence ID" value="KAE9053258.1"/>
    <property type="molecule type" value="Genomic_DNA"/>
</dbReference>
<dbReference type="Proteomes" id="UP000440732">
    <property type="component" value="Unassembled WGS sequence"/>
</dbReference>
<dbReference type="Proteomes" id="UP000429523">
    <property type="component" value="Unassembled WGS sequence"/>
</dbReference>
<evidence type="ECO:0000313" key="8">
    <source>
        <dbReference type="Proteomes" id="UP000437068"/>
    </source>
</evidence>
<dbReference type="Proteomes" id="UP000440367">
    <property type="component" value="Unassembled WGS sequence"/>
</dbReference>
<evidence type="ECO:0000313" key="2">
    <source>
        <dbReference type="EMBL" id="KAE9053258.1"/>
    </source>
</evidence>
<dbReference type="EMBL" id="QXGB01012177">
    <property type="protein sequence ID" value="KAE9143493.1"/>
    <property type="molecule type" value="Genomic_DNA"/>
</dbReference>
<protein>
    <submittedName>
        <fullName evidence="1">Uncharacterized protein</fullName>
    </submittedName>
</protein>
<dbReference type="Proteomes" id="UP000437068">
    <property type="component" value="Unassembled WGS sequence"/>
</dbReference>
<evidence type="ECO:0000313" key="4">
    <source>
        <dbReference type="EMBL" id="KAE9156330.1"/>
    </source>
</evidence>
<evidence type="ECO:0000313" key="3">
    <source>
        <dbReference type="EMBL" id="KAE9143493.1"/>
    </source>
</evidence>
<evidence type="ECO:0000313" key="1">
    <source>
        <dbReference type="EMBL" id="KAE8916196.1"/>
    </source>
</evidence>
<dbReference type="AlphaFoldDB" id="A0A6A3D7A1"/>
<evidence type="ECO:0000313" key="5">
    <source>
        <dbReference type="EMBL" id="KAE9243755.1"/>
    </source>
</evidence>
<evidence type="ECO:0000313" key="7">
    <source>
        <dbReference type="Proteomes" id="UP000433483"/>
    </source>
</evidence>
<comment type="caution">
    <text evidence="1">The sequence shown here is derived from an EMBL/GenBank/DDBJ whole genome shotgun (WGS) entry which is preliminary data.</text>
</comment>
<keyword evidence="7" id="KW-1185">Reference proteome</keyword>
<accession>A0A6A3D7A1</accession>